<organism evidence="1 2">
    <name type="scientific">Phytophthora megakarya</name>
    <dbReference type="NCBI Taxonomy" id="4795"/>
    <lineage>
        <taxon>Eukaryota</taxon>
        <taxon>Sar</taxon>
        <taxon>Stramenopiles</taxon>
        <taxon>Oomycota</taxon>
        <taxon>Peronosporomycetes</taxon>
        <taxon>Peronosporales</taxon>
        <taxon>Peronosporaceae</taxon>
        <taxon>Phytophthora</taxon>
    </lineage>
</organism>
<evidence type="ECO:0000313" key="2">
    <source>
        <dbReference type="Proteomes" id="UP000198211"/>
    </source>
</evidence>
<comment type="caution">
    <text evidence="1">The sequence shown here is derived from an EMBL/GenBank/DDBJ whole genome shotgun (WGS) entry which is preliminary data.</text>
</comment>
<gene>
    <name evidence="1" type="ORF">PHMEG_00034754</name>
</gene>
<dbReference type="AlphaFoldDB" id="A0A225UQP3"/>
<protein>
    <submittedName>
        <fullName evidence="1">Uncharacterized protein</fullName>
    </submittedName>
</protein>
<sequence>MKDRRLLDGIEDSVVQEALDIVNHKAFWTQGANALKLLAPITKCMGDFEKDSCCLASVYEGFLWLKHHKVYNKRVKGVRLHTQKRILELLEERWRFLHTDSMGIAYLLDHTKKFSAFQGDDQINTVTQLVGIAERFYPPEKITKHRDEI</sequence>
<dbReference type="EMBL" id="NBNE01013145">
    <property type="protein sequence ID" value="OWY95281.1"/>
    <property type="molecule type" value="Genomic_DNA"/>
</dbReference>
<dbReference type="OrthoDB" id="89797at2759"/>
<dbReference type="Proteomes" id="UP000198211">
    <property type="component" value="Unassembled WGS sequence"/>
</dbReference>
<accession>A0A225UQP3</accession>
<proteinExistence type="predicted"/>
<evidence type="ECO:0000313" key="1">
    <source>
        <dbReference type="EMBL" id="OWY95281.1"/>
    </source>
</evidence>
<name>A0A225UQP3_9STRA</name>
<reference evidence="2" key="1">
    <citation type="submission" date="2017-03" db="EMBL/GenBank/DDBJ databases">
        <title>Phytopthora megakarya and P. palmivora, two closely related causual agents of cacao black pod achieved similar genome size and gene model numbers by different mechanisms.</title>
        <authorList>
            <person name="Ali S."/>
            <person name="Shao J."/>
            <person name="Larry D.J."/>
            <person name="Kronmiller B."/>
            <person name="Shen D."/>
            <person name="Strem M.D."/>
            <person name="Melnick R.L."/>
            <person name="Guiltinan M.J."/>
            <person name="Tyler B.M."/>
            <person name="Meinhardt L.W."/>
            <person name="Bailey B.A."/>
        </authorList>
    </citation>
    <scope>NUCLEOTIDE SEQUENCE [LARGE SCALE GENOMIC DNA]</scope>
    <source>
        <strain evidence="2">zdho120</strain>
    </source>
</reference>
<keyword evidence="2" id="KW-1185">Reference proteome</keyword>